<gene>
    <name evidence="2" type="ORF">VJ920_07455</name>
</gene>
<keyword evidence="3" id="KW-1185">Reference proteome</keyword>
<dbReference type="RefSeq" id="WP_326440267.1">
    <property type="nucleotide sequence ID" value="NZ_JAYMFH010000009.1"/>
</dbReference>
<sequence>MATAANTDTSKKKKKKKRGLFWRIVFWLALVVFIGSVGTLGYLFYTYWAGQNEYDEIASRAVTVPEDGQVTNLADLVVDWDALREINPDIVAWVYMPGTVVNYPVAHKAGDSEYYLHHNFSLGEGSFGAEYGSIMLSGENAGDFSDEVNILYGHHMRNGSMFALFAEFRDSADFNKHRTIYLLTPEGNYRLETFGVEHVPMTHASIATPNYPTDQEFTAFKEWLVEESIVTPDPDTTGTVADATKLFGFCTCDGADNTWRYITFADVAEFVPIDYVGTGTYQGDTAVEDGAADEIAEDAQERAEG</sequence>
<protein>
    <submittedName>
        <fullName evidence="2">Class B sortase</fullName>
    </submittedName>
</protein>
<dbReference type="InterPro" id="IPR009835">
    <property type="entry name" value="SrtB"/>
</dbReference>
<name>A0ABU6IZ87_9ACTN</name>
<dbReference type="InterPro" id="IPR023365">
    <property type="entry name" value="Sortase_dom-sf"/>
</dbReference>
<dbReference type="Gene3D" id="2.40.260.10">
    <property type="entry name" value="Sortase"/>
    <property type="match status" value="1"/>
</dbReference>
<feature type="transmembrane region" description="Helical" evidence="1">
    <location>
        <begin position="20"/>
        <end position="45"/>
    </location>
</feature>
<reference evidence="2 3" key="1">
    <citation type="submission" date="2024-01" db="EMBL/GenBank/DDBJ databases">
        <title>novel species in genus Adlercreutzia.</title>
        <authorList>
            <person name="Liu X."/>
        </authorList>
    </citation>
    <scope>NUCLEOTIDE SEQUENCE [LARGE SCALE GENOMIC DNA]</scope>
    <source>
        <strain evidence="2 3">R22</strain>
    </source>
</reference>
<organism evidence="2 3">
    <name type="scientific">Adlercreutzia shanghongiae</name>
    <dbReference type="NCBI Taxonomy" id="3111773"/>
    <lineage>
        <taxon>Bacteria</taxon>
        <taxon>Bacillati</taxon>
        <taxon>Actinomycetota</taxon>
        <taxon>Coriobacteriia</taxon>
        <taxon>Eggerthellales</taxon>
        <taxon>Eggerthellaceae</taxon>
        <taxon>Adlercreutzia</taxon>
    </lineage>
</organism>
<comment type="caution">
    <text evidence="2">The sequence shown here is derived from an EMBL/GenBank/DDBJ whole genome shotgun (WGS) entry which is preliminary data.</text>
</comment>
<proteinExistence type="predicted"/>
<keyword evidence="1" id="KW-0472">Membrane</keyword>
<dbReference type="Proteomes" id="UP001343724">
    <property type="component" value="Unassembled WGS sequence"/>
</dbReference>
<dbReference type="EMBL" id="JAYMFH010000009">
    <property type="protein sequence ID" value="MEC4295143.1"/>
    <property type="molecule type" value="Genomic_DNA"/>
</dbReference>
<evidence type="ECO:0000313" key="3">
    <source>
        <dbReference type="Proteomes" id="UP001343724"/>
    </source>
</evidence>
<evidence type="ECO:0000256" key="1">
    <source>
        <dbReference type="SAM" id="Phobius"/>
    </source>
</evidence>
<keyword evidence="1" id="KW-1133">Transmembrane helix</keyword>
<accession>A0ABU6IZ87</accession>
<evidence type="ECO:0000313" key="2">
    <source>
        <dbReference type="EMBL" id="MEC4295143.1"/>
    </source>
</evidence>
<dbReference type="CDD" id="cd05826">
    <property type="entry name" value="Sortase_B"/>
    <property type="match status" value="1"/>
</dbReference>
<keyword evidence="1" id="KW-0812">Transmembrane</keyword>
<dbReference type="SUPFAM" id="SSF63817">
    <property type="entry name" value="Sortase"/>
    <property type="match status" value="1"/>
</dbReference>